<evidence type="ECO:0000313" key="2">
    <source>
        <dbReference type="EMBL" id="SDH17853.1"/>
    </source>
</evidence>
<name>A0A1G8AAH3_CHIFI</name>
<gene>
    <name evidence="2" type="ORF">SAMN04488121_109181</name>
</gene>
<sequence length="63" mass="7142">MKISRKTQLIILLIANFLLLLMTFSYVLGEPISERAGIIAVGLVSAAALISFNKLMMYFWDKY</sequence>
<accession>A0A1G8AAH3</accession>
<reference evidence="2 3" key="1">
    <citation type="submission" date="2016-10" db="EMBL/GenBank/DDBJ databases">
        <authorList>
            <person name="de Groot N.N."/>
        </authorList>
    </citation>
    <scope>NUCLEOTIDE SEQUENCE [LARGE SCALE GENOMIC DNA]</scope>
    <source>
        <strain evidence="2 3">DSM 527</strain>
    </source>
</reference>
<proteinExistence type="predicted"/>
<feature type="transmembrane region" description="Helical" evidence="1">
    <location>
        <begin position="39"/>
        <end position="60"/>
    </location>
</feature>
<dbReference type="STRING" id="104663.SAMN04488121_109181"/>
<keyword evidence="1" id="KW-0812">Transmembrane</keyword>
<evidence type="ECO:0000313" key="3">
    <source>
        <dbReference type="Proteomes" id="UP000199045"/>
    </source>
</evidence>
<dbReference type="EMBL" id="FNBN01000009">
    <property type="protein sequence ID" value="SDH17853.1"/>
    <property type="molecule type" value="Genomic_DNA"/>
</dbReference>
<dbReference type="OrthoDB" id="679808at2"/>
<keyword evidence="1" id="KW-0472">Membrane</keyword>
<dbReference type="Proteomes" id="UP000199045">
    <property type="component" value="Unassembled WGS sequence"/>
</dbReference>
<dbReference type="AlphaFoldDB" id="A0A1G8AAH3"/>
<organism evidence="2 3">
    <name type="scientific">Chitinophaga filiformis</name>
    <name type="common">Myxococcus filiformis</name>
    <name type="synonym">Flexibacter filiformis</name>
    <dbReference type="NCBI Taxonomy" id="104663"/>
    <lineage>
        <taxon>Bacteria</taxon>
        <taxon>Pseudomonadati</taxon>
        <taxon>Bacteroidota</taxon>
        <taxon>Chitinophagia</taxon>
        <taxon>Chitinophagales</taxon>
        <taxon>Chitinophagaceae</taxon>
        <taxon>Chitinophaga</taxon>
    </lineage>
</organism>
<evidence type="ECO:0000256" key="1">
    <source>
        <dbReference type="SAM" id="Phobius"/>
    </source>
</evidence>
<protein>
    <submittedName>
        <fullName evidence="2">Uncharacterized protein</fullName>
    </submittedName>
</protein>
<keyword evidence="1" id="KW-1133">Transmembrane helix</keyword>